<gene>
    <name evidence="9" type="ORF">NSIN_20591</name>
</gene>
<evidence type="ECO:0000256" key="4">
    <source>
        <dbReference type="ARBA" id="ARBA00022692"/>
    </source>
</evidence>
<feature type="transmembrane region" description="Helical" evidence="7">
    <location>
        <begin position="68"/>
        <end position="87"/>
    </location>
</feature>
<dbReference type="InterPro" id="IPR011701">
    <property type="entry name" value="MFS"/>
</dbReference>
<dbReference type="RefSeq" id="WP_101009573.1">
    <property type="nucleotide sequence ID" value="NZ_FRFC01000003.1"/>
</dbReference>
<feature type="transmembrane region" description="Helical" evidence="7">
    <location>
        <begin position="350"/>
        <end position="369"/>
    </location>
</feature>
<dbReference type="Pfam" id="PF07690">
    <property type="entry name" value="MFS_1"/>
    <property type="match status" value="1"/>
</dbReference>
<evidence type="ECO:0000256" key="1">
    <source>
        <dbReference type="ARBA" id="ARBA00004651"/>
    </source>
</evidence>
<feature type="transmembrane region" description="Helical" evidence="7">
    <location>
        <begin position="265"/>
        <end position="282"/>
    </location>
</feature>
<evidence type="ECO:0000256" key="6">
    <source>
        <dbReference type="ARBA" id="ARBA00023136"/>
    </source>
</evidence>
<reference evidence="10" key="1">
    <citation type="submission" date="2016-12" db="EMBL/GenBank/DDBJ databases">
        <authorList>
            <person name="Herbold C."/>
        </authorList>
    </citation>
    <scope>NUCLEOTIDE SEQUENCE [LARGE SCALE GENOMIC DNA]</scope>
</reference>
<feature type="transmembrane region" description="Helical" evidence="7">
    <location>
        <begin position="322"/>
        <end position="344"/>
    </location>
</feature>
<dbReference type="InterPro" id="IPR050171">
    <property type="entry name" value="MFS_Transporters"/>
</dbReference>
<dbReference type="PROSITE" id="PS50850">
    <property type="entry name" value="MFS"/>
    <property type="match status" value="1"/>
</dbReference>
<feature type="transmembrane region" description="Helical" evidence="7">
    <location>
        <begin position="201"/>
        <end position="226"/>
    </location>
</feature>
<name>A0A2H1EGB6_9ARCH</name>
<dbReference type="EMBL" id="FRFC01000003">
    <property type="protein sequence ID" value="SHO45219.1"/>
    <property type="molecule type" value="Genomic_DNA"/>
</dbReference>
<feature type="transmembrane region" description="Helical" evidence="7">
    <location>
        <begin position="288"/>
        <end position="310"/>
    </location>
</feature>
<feature type="transmembrane region" description="Helical" evidence="7">
    <location>
        <begin position="43"/>
        <end position="61"/>
    </location>
</feature>
<proteinExistence type="predicted"/>
<dbReference type="InterPro" id="IPR020846">
    <property type="entry name" value="MFS_dom"/>
</dbReference>
<dbReference type="AlphaFoldDB" id="A0A2H1EGB6"/>
<keyword evidence="4 7" id="KW-0812">Transmembrane</keyword>
<sequence length="377" mass="41354">MNKVTLVYIIALVVGFSYGMHNPVVPLFSKDLGASYLDLGLIGFSNFIPYMFIPLFVGMLLDRFNKGLLLTLGLVLDTASIYALSTANSVPQVILFRTLVGIAHSFFWPPCESIISQSSSPHDRVKAISRFMAFFVAGIMIGPLVGSFLLESFDASYRMIFQVSAFAIATSLVFSTMLSKNNISNHKGKISFASAKQMTKFPTVIAILLFCSTSFGVFLAILPAYMNDRKISESNIELLFFVFGISRLVSLLSSGFLMKKFFASVLIVILSISVGMFLLYYSHSMLDFGIAVLILGFGFSVYFPLTFEIIMRKTHDNPGALIGAYEATFGMGWAFGPLVIGVIANSFESSIPYLILFVSGLAVLGFVFVKKKETVLA</sequence>
<evidence type="ECO:0000256" key="3">
    <source>
        <dbReference type="ARBA" id="ARBA00022475"/>
    </source>
</evidence>
<dbReference type="PANTHER" id="PTHR23517:SF13">
    <property type="entry name" value="MAJOR FACILITATOR SUPERFAMILY MFS_1"/>
    <property type="match status" value="1"/>
</dbReference>
<dbReference type="InterPro" id="IPR036259">
    <property type="entry name" value="MFS_trans_sf"/>
</dbReference>
<keyword evidence="6 7" id="KW-0472">Membrane</keyword>
<evidence type="ECO:0000256" key="7">
    <source>
        <dbReference type="SAM" id="Phobius"/>
    </source>
</evidence>
<keyword evidence="2" id="KW-0813">Transport</keyword>
<dbReference type="Gene3D" id="1.20.1250.20">
    <property type="entry name" value="MFS general substrate transporter like domains"/>
    <property type="match status" value="1"/>
</dbReference>
<feature type="transmembrane region" description="Helical" evidence="7">
    <location>
        <begin position="238"/>
        <end position="258"/>
    </location>
</feature>
<dbReference type="SUPFAM" id="SSF103473">
    <property type="entry name" value="MFS general substrate transporter"/>
    <property type="match status" value="1"/>
</dbReference>
<keyword evidence="5 7" id="KW-1133">Transmembrane helix</keyword>
<dbReference type="Proteomes" id="UP000232412">
    <property type="component" value="Unassembled WGS sequence"/>
</dbReference>
<keyword evidence="10" id="KW-1185">Reference proteome</keyword>
<evidence type="ECO:0000313" key="9">
    <source>
        <dbReference type="EMBL" id="SHO45219.1"/>
    </source>
</evidence>
<keyword evidence="3" id="KW-1003">Cell membrane</keyword>
<evidence type="ECO:0000313" key="10">
    <source>
        <dbReference type="Proteomes" id="UP000232412"/>
    </source>
</evidence>
<protein>
    <submittedName>
        <fullName evidence="9">Major facilitator superfamily MFS_1</fullName>
    </submittedName>
</protein>
<organism evidence="9 10">
    <name type="scientific">Nitrosotalea sinensis</name>
    <dbReference type="NCBI Taxonomy" id="1499975"/>
    <lineage>
        <taxon>Archaea</taxon>
        <taxon>Nitrososphaerota</taxon>
        <taxon>Nitrososphaeria</taxon>
        <taxon>Nitrosotaleales</taxon>
        <taxon>Nitrosotaleaceae</taxon>
        <taxon>Nitrosotalea</taxon>
    </lineage>
</organism>
<evidence type="ECO:0000256" key="2">
    <source>
        <dbReference type="ARBA" id="ARBA00022448"/>
    </source>
</evidence>
<feature type="domain" description="Major facilitator superfamily (MFS) profile" evidence="8">
    <location>
        <begin position="3"/>
        <end position="375"/>
    </location>
</feature>
<evidence type="ECO:0000256" key="5">
    <source>
        <dbReference type="ARBA" id="ARBA00022989"/>
    </source>
</evidence>
<dbReference type="GO" id="GO:0005886">
    <property type="term" value="C:plasma membrane"/>
    <property type="evidence" value="ECO:0007669"/>
    <property type="project" value="UniProtKB-SubCell"/>
</dbReference>
<dbReference type="PANTHER" id="PTHR23517">
    <property type="entry name" value="RESISTANCE PROTEIN MDTM, PUTATIVE-RELATED-RELATED"/>
    <property type="match status" value="1"/>
</dbReference>
<feature type="transmembrane region" description="Helical" evidence="7">
    <location>
        <begin position="159"/>
        <end position="180"/>
    </location>
</feature>
<feature type="transmembrane region" description="Helical" evidence="7">
    <location>
        <begin position="131"/>
        <end position="153"/>
    </location>
</feature>
<accession>A0A2H1EGB6</accession>
<comment type="subcellular location">
    <subcellularLocation>
        <location evidence="1">Cell membrane</location>
        <topology evidence="1">Multi-pass membrane protein</topology>
    </subcellularLocation>
</comment>
<dbReference type="OrthoDB" id="117970at2157"/>
<evidence type="ECO:0000259" key="8">
    <source>
        <dbReference type="PROSITE" id="PS50850"/>
    </source>
</evidence>
<dbReference type="GO" id="GO:0022857">
    <property type="term" value="F:transmembrane transporter activity"/>
    <property type="evidence" value="ECO:0007669"/>
    <property type="project" value="InterPro"/>
</dbReference>